<sequence>MKIAVLGTGMVGRALAGRLAGLGHDVVIGTRDVRRTLARTEPDAMGHPPYAEWQRANQGVRLLPFPEAGAHGELVLNATAG</sequence>
<organism evidence="2 3">
    <name type="scientific">Streptomyces millisiae</name>
    <dbReference type="NCBI Taxonomy" id="3075542"/>
    <lineage>
        <taxon>Bacteria</taxon>
        <taxon>Bacillati</taxon>
        <taxon>Actinomycetota</taxon>
        <taxon>Actinomycetes</taxon>
        <taxon>Kitasatosporales</taxon>
        <taxon>Streptomycetaceae</taxon>
        <taxon>Streptomyces</taxon>
    </lineage>
</organism>
<dbReference type="InterPro" id="IPR036291">
    <property type="entry name" value="NAD(P)-bd_dom_sf"/>
</dbReference>
<gene>
    <name evidence="2" type="ORF">RNC47_22955</name>
</gene>
<proteinExistence type="predicted"/>
<dbReference type="Pfam" id="PF03807">
    <property type="entry name" value="F420_oxidored"/>
    <property type="match status" value="1"/>
</dbReference>
<protein>
    <submittedName>
        <fullName evidence="2">NAD(P)-binding domain-containing protein</fullName>
    </submittedName>
</protein>
<dbReference type="SUPFAM" id="SSF51735">
    <property type="entry name" value="NAD(P)-binding Rossmann-fold domains"/>
    <property type="match status" value="1"/>
</dbReference>
<feature type="non-terminal residue" evidence="2">
    <location>
        <position position="81"/>
    </location>
</feature>
<accession>A0ABU2LUB8</accession>
<dbReference type="Gene3D" id="3.40.50.720">
    <property type="entry name" value="NAD(P)-binding Rossmann-like Domain"/>
    <property type="match status" value="1"/>
</dbReference>
<feature type="domain" description="Pyrroline-5-carboxylate reductase catalytic N-terminal" evidence="1">
    <location>
        <begin position="2"/>
        <end position="41"/>
    </location>
</feature>
<reference evidence="3" key="1">
    <citation type="submission" date="2023-07" db="EMBL/GenBank/DDBJ databases">
        <title>30 novel species of actinomycetes from the DSMZ collection.</title>
        <authorList>
            <person name="Nouioui I."/>
        </authorList>
    </citation>
    <scope>NUCLEOTIDE SEQUENCE [LARGE SCALE GENOMIC DNA]</scope>
    <source>
        <strain evidence="3">DSM 44918</strain>
    </source>
</reference>
<dbReference type="RefSeq" id="WP_311601401.1">
    <property type="nucleotide sequence ID" value="NZ_JAVREM010000035.1"/>
</dbReference>
<dbReference type="EMBL" id="JAVREM010000035">
    <property type="protein sequence ID" value="MDT0321195.1"/>
    <property type="molecule type" value="Genomic_DNA"/>
</dbReference>
<dbReference type="InterPro" id="IPR028939">
    <property type="entry name" value="P5C_Rdtase_cat_N"/>
</dbReference>
<keyword evidence="3" id="KW-1185">Reference proteome</keyword>
<evidence type="ECO:0000313" key="3">
    <source>
        <dbReference type="Proteomes" id="UP001183420"/>
    </source>
</evidence>
<name>A0ABU2LUB8_9ACTN</name>
<evidence type="ECO:0000313" key="2">
    <source>
        <dbReference type="EMBL" id="MDT0321195.1"/>
    </source>
</evidence>
<evidence type="ECO:0000259" key="1">
    <source>
        <dbReference type="Pfam" id="PF03807"/>
    </source>
</evidence>
<comment type="caution">
    <text evidence="2">The sequence shown here is derived from an EMBL/GenBank/DDBJ whole genome shotgun (WGS) entry which is preliminary data.</text>
</comment>
<dbReference type="Proteomes" id="UP001183420">
    <property type="component" value="Unassembled WGS sequence"/>
</dbReference>